<feature type="domain" description="Alpha/beta hydrolase fold-3" evidence="2">
    <location>
        <begin position="117"/>
        <end position="323"/>
    </location>
</feature>
<dbReference type="AlphaFoldDB" id="A0A3M3UAY9"/>
<dbReference type="EMBL" id="RBPQ01000079">
    <property type="protein sequence ID" value="RMO30290.1"/>
    <property type="molecule type" value="Genomic_DNA"/>
</dbReference>
<dbReference type="GO" id="GO:0016787">
    <property type="term" value="F:hydrolase activity"/>
    <property type="evidence" value="ECO:0007669"/>
    <property type="project" value="UniProtKB-KW"/>
</dbReference>
<protein>
    <recommendedName>
        <fullName evidence="2">Alpha/beta hydrolase fold-3 domain-containing protein</fullName>
    </recommendedName>
</protein>
<dbReference type="PANTHER" id="PTHR48081:SF8">
    <property type="entry name" value="ALPHA_BETA HYDROLASE FOLD-3 DOMAIN-CONTAINING PROTEIN-RELATED"/>
    <property type="match status" value="1"/>
</dbReference>
<comment type="caution">
    <text evidence="3">The sequence shown here is derived from an EMBL/GenBank/DDBJ whole genome shotgun (WGS) entry which is preliminary data.</text>
</comment>
<reference evidence="3 4" key="1">
    <citation type="submission" date="2018-08" db="EMBL/GenBank/DDBJ databases">
        <title>Recombination of ecologically and evolutionarily significant loci maintains genetic cohesion in the Pseudomonas syringae species complex.</title>
        <authorList>
            <person name="Dillon M."/>
            <person name="Thakur S."/>
            <person name="Almeida R.N.D."/>
            <person name="Weir B.S."/>
            <person name="Guttman D.S."/>
        </authorList>
    </citation>
    <scope>NUCLEOTIDE SEQUENCE [LARGE SCALE GENOMIC DNA]</scope>
    <source>
        <strain evidence="3 4">ICMP 2788</strain>
    </source>
</reference>
<proteinExistence type="predicted"/>
<dbReference type="InterPro" id="IPR050300">
    <property type="entry name" value="GDXG_lipolytic_enzyme"/>
</dbReference>
<name>A0A3M3UAY9_PSESJ</name>
<dbReference type="SUPFAM" id="SSF53474">
    <property type="entry name" value="alpha/beta-Hydrolases"/>
    <property type="match status" value="1"/>
</dbReference>
<evidence type="ECO:0000313" key="4">
    <source>
        <dbReference type="Proteomes" id="UP000276886"/>
    </source>
</evidence>
<evidence type="ECO:0000256" key="1">
    <source>
        <dbReference type="ARBA" id="ARBA00022801"/>
    </source>
</evidence>
<organism evidence="3 4">
    <name type="scientific">Pseudomonas syringae pv. pisi</name>
    <dbReference type="NCBI Taxonomy" id="59510"/>
    <lineage>
        <taxon>Bacteria</taxon>
        <taxon>Pseudomonadati</taxon>
        <taxon>Pseudomonadota</taxon>
        <taxon>Gammaproteobacteria</taxon>
        <taxon>Pseudomonadales</taxon>
        <taxon>Pseudomonadaceae</taxon>
        <taxon>Pseudomonas</taxon>
        <taxon>Pseudomonas syringae</taxon>
    </lineage>
</organism>
<evidence type="ECO:0000259" key="2">
    <source>
        <dbReference type="Pfam" id="PF07859"/>
    </source>
</evidence>
<sequence length="349" mass="38315">MRASQVQVGQIALRAPAYVSLTREQKLDTKQPWPSSEQELVEVRRFNKTLARMPRFQIRNRVTPRLIQALLRAAQIGSVLKPGGHDLRIEKRTVSSDNVAVPVRIIRPKGKPKGVVFDIHGGGWVIGNAQMNDDLNVGMVNACDVAIVSVDYRLAVTTPIEGLMEDCLSAACWLLGKDCEEFAGLPVIVVGESAGGHLAAATLLKLKSRPDLLKRIVVTVLYYGVYDLTGTKSVRTAGPETLVLHGPGMVGAMRALTPDRSDDKRREPPLSPLYGDLTGLPPALMFVGEIDPLLDDTLQMAERWANSAEVEMHLMPESPHGFIHFPTTLARKALARSREWINERIDALG</sequence>
<dbReference type="InterPro" id="IPR013094">
    <property type="entry name" value="AB_hydrolase_3"/>
</dbReference>
<dbReference type="Proteomes" id="UP000276886">
    <property type="component" value="Unassembled WGS sequence"/>
</dbReference>
<keyword evidence="1" id="KW-0378">Hydrolase</keyword>
<dbReference type="Pfam" id="PF07859">
    <property type="entry name" value="Abhydrolase_3"/>
    <property type="match status" value="1"/>
</dbReference>
<dbReference type="InterPro" id="IPR029058">
    <property type="entry name" value="AB_hydrolase_fold"/>
</dbReference>
<accession>A0A3M3UAY9</accession>
<evidence type="ECO:0000313" key="3">
    <source>
        <dbReference type="EMBL" id="RMO30290.1"/>
    </source>
</evidence>
<dbReference type="Gene3D" id="3.40.50.1820">
    <property type="entry name" value="alpha/beta hydrolase"/>
    <property type="match status" value="1"/>
</dbReference>
<gene>
    <name evidence="3" type="ORF">ALQ44_04800</name>
</gene>
<dbReference type="PANTHER" id="PTHR48081">
    <property type="entry name" value="AB HYDROLASE SUPERFAMILY PROTEIN C4A8.06C"/>
    <property type="match status" value="1"/>
</dbReference>